<dbReference type="AlphaFoldDB" id="A0A1M7Z4Y9"/>
<gene>
    <name evidence="1" type="ORF">SAMN04488108_0468</name>
</gene>
<dbReference type="Gene3D" id="3.40.50.2000">
    <property type="entry name" value="Glycogen Phosphorylase B"/>
    <property type="match status" value="1"/>
</dbReference>
<keyword evidence="2" id="KW-1185">Reference proteome</keyword>
<protein>
    <submittedName>
        <fullName evidence="1">Uncharacterized protein</fullName>
    </submittedName>
</protein>
<evidence type="ECO:0000313" key="2">
    <source>
        <dbReference type="Proteomes" id="UP000184609"/>
    </source>
</evidence>
<dbReference type="STRING" id="1073327.SAMN04488108_0468"/>
<name>A0A1M7Z4Y9_9BACT</name>
<sequence length="370" mass="42755">MQQKRAEKTPVLIASGLKPVQDIRAFRKLGLSMSETNKYSLNFIGFCPKRSSKSEKFRYFYSITDTKSLWQRAWMPFRFAQIVQKVRPKIVICCTWEYLPIAKLLKRIYGFKLIYDVQENYVANLNLNPERGTISRFLAKSLISFSESKNGIDHFLLAEKCYEKEMPKKSPALVLPNLYAGEKVKFKPVFLDLNTPLQLLITGTLSPSFGTENALLWFIKLSDKLPQLKLKIVGHCTLKSFQKRVENLSKNYPNISLNISENPILHEEIIEEMKASDLLLLAYEDRAEFRSKMPTKLYECAGLNIPILHTPNSQWQEFLAPFNGGKSINFLNLNQAETQFKSALQEPFFSQNPPLEIYWDTVKNSFLEIL</sequence>
<dbReference type="SUPFAM" id="SSF53756">
    <property type="entry name" value="UDP-Glycosyltransferase/glycogen phosphorylase"/>
    <property type="match status" value="1"/>
</dbReference>
<proteinExistence type="predicted"/>
<dbReference type="EMBL" id="FRXN01000001">
    <property type="protein sequence ID" value="SHO59945.1"/>
    <property type="molecule type" value="Genomic_DNA"/>
</dbReference>
<reference evidence="2" key="1">
    <citation type="submission" date="2016-12" db="EMBL/GenBank/DDBJ databases">
        <authorList>
            <person name="Varghese N."/>
            <person name="Submissions S."/>
        </authorList>
    </citation>
    <scope>NUCLEOTIDE SEQUENCE [LARGE SCALE GENOMIC DNA]</scope>
    <source>
        <strain evidence="2">DSM 25035</strain>
    </source>
</reference>
<organism evidence="1 2">
    <name type="scientific">Algoriphagus zhangzhouensis</name>
    <dbReference type="NCBI Taxonomy" id="1073327"/>
    <lineage>
        <taxon>Bacteria</taxon>
        <taxon>Pseudomonadati</taxon>
        <taxon>Bacteroidota</taxon>
        <taxon>Cytophagia</taxon>
        <taxon>Cytophagales</taxon>
        <taxon>Cyclobacteriaceae</taxon>
        <taxon>Algoriphagus</taxon>
    </lineage>
</organism>
<accession>A0A1M7Z4Y9</accession>
<evidence type="ECO:0000313" key="1">
    <source>
        <dbReference type="EMBL" id="SHO59945.1"/>
    </source>
</evidence>
<dbReference type="Proteomes" id="UP000184609">
    <property type="component" value="Unassembled WGS sequence"/>
</dbReference>